<keyword evidence="1 4" id="KW-0808">Transferase</keyword>
<dbReference type="SUPFAM" id="SSF52540">
    <property type="entry name" value="P-loop containing nucleoside triphosphate hydrolases"/>
    <property type="match status" value="1"/>
</dbReference>
<keyword evidence="2" id="KW-0325">Glycoprotein</keyword>
<evidence type="ECO:0000313" key="5">
    <source>
        <dbReference type="Proteomes" id="UP000238762"/>
    </source>
</evidence>
<sequence>MSKLPDFIIIGAMKSATSTLHEQLAAQPGIFMSSPKEPNFFSDEPQYAKGMSWYTSLFKDAAVGDLCGESSTHYTKLPTYPKTVTRIWEHIPDVKMIYVMRHPIDRLVSQYIHQWTQRETSIDINQAIQQHPELIAYSQYSQQLEPYFATFGQGKILPVFFERLLHESQEELTRVCQFIGYEGKAVWNWELDAQNVSSQRMQKNSWRDFLVEFPVLKTVRKNLIPQSWRDRIKSLWMMKQKPQINPEQMTYLKALFDKDLEIVGSWLGTELDCDRYKQIVRSRSLNWY</sequence>
<organism evidence="4 5">
    <name type="scientific">Merismopedia glauca CCAP 1448/3</name>
    <dbReference type="NCBI Taxonomy" id="1296344"/>
    <lineage>
        <taxon>Bacteria</taxon>
        <taxon>Bacillati</taxon>
        <taxon>Cyanobacteriota</taxon>
        <taxon>Cyanophyceae</taxon>
        <taxon>Synechococcales</taxon>
        <taxon>Merismopediaceae</taxon>
        <taxon>Merismopedia</taxon>
    </lineage>
</organism>
<evidence type="ECO:0000259" key="3">
    <source>
        <dbReference type="Pfam" id="PF00685"/>
    </source>
</evidence>
<dbReference type="EMBL" id="PVWJ01000041">
    <property type="protein sequence ID" value="PSB03071.1"/>
    <property type="molecule type" value="Genomic_DNA"/>
</dbReference>
<protein>
    <submittedName>
        <fullName evidence="4">Sulfotransferase</fullName>
    </submittedName>
</protein>
<dbReference type="AlphaFoldDB" id="A0A2T1C499"/>
<dbReference type="Pfam" id="PF00685">
    <property type="entry name" value="Sulfotransfer_1"/>
    <property type="match status" value="1"/>
</dbReference>
<evidence type="ECO:0000256" key="2">
    <source>
        <dbReference type="ARBA" id="ARBA00023180"/>
    </source>
</evidence>
<reference evidence="4 5" key="1">
    <citation type="submission" date="2018-02" db="EMBL/GenBank/DDBJ databases">
        <authorList>
            <person name="Cohen D.B."/>
            <person name="Kent A.D."/>
        </authorList>
    </citation>
    <scope>NUCLEOTIDE SEQUENCE [LARGE SCALE GENOMIC DNA]</scope>
    <source>
        <strain evidence="4 5">CCAP 1448/3</strain>
    </source>
</reference>
<comment type="caution">
    <text evidence="4">The sequence shown here is derived from an EMBL/GenBank/DDBJ whole genome shotgun (WGS) entry which is preliminary data.</text>
</comment>
<reference evidence="4 5" key="2">
    <citation type="submission" date="2018-03" db="EMBL/GenBank/DDBJ databases">
        <title>The ancient ancestry and fast evolution of plastids.</title>
        <authorList>
            <person name="Moore K.R."/>
            <person name="Magnabosco C."/>
            <person name="Momper L."/>
            <person name="Gold D.A."/>
            <person name="Bosak T."/>
            <person name="Fournier G.P."/>
        </authorList>
    </citation>
    <scope>NUCLEOTIDE SEQUENCE [LARGE SCALE GENOMIC DNA]</scope>
    <source>
        <strain evidence="4 5">CCAP 1448/3</strain>
    </source>
</reference>
<dbReference type="OrthoDB" id="9797480at2"/>
<evidence type="ECO:0000256" key="1">
    <source>
        <dbReference type="ARBA" id="ARBA00022679"/>
    </source>
</evidence>
<feature type="domain" description="Sulfotransferase" evidence="3">
    <location>
        <begin position="5"/>
        <end position="217"/>
    </location>
</feature>
<evidence type="ECO:0000313" key="4">
    <source>
        <dbReference type="EMBL" id="PSB03071.1"/>
    </source>
</evidence>
<dbReference type="InterPro" id="IPR000863">
    <property type="entry name" value="Sulfotransferase_dom"/>
</dbReference>
<dbReference type="InterPro" id="IPR037359">
    <property type="entry name" value="NST/OST"/>
</dbReference>
<dbReference type="Proteomes" id="UP000238762">
    <property type="component" value="Unassembled WGS sequence"/>
</dbReference>
<dbReference type="PANTHER" id="PTHR10605">
    <property type="entry name" value="HEPARAN SULFATE SULFOTRANSFERASE"/>
    <property type="match status" value="1"/>
</dbReference>
<proteinExistence type="predicted"/>
<dbReference type="InterPro" id="IPR027417">
    <property type="entry name" value="P-loop_NTPase"/>
</dbReference>
<name>A0A2T1C499_9CYAN</name>
<keyword evidence="5" id="KW-1185">Reference proteome</keyword>
<dbReference type="Gene3D" id="3.40.50.300">
    <property type="entry name" value="P-loop containing nucleotide triphosphate hydrolases"/>
    <property type="match status" value="1"/>
</dbReference>
<dbReference type="GO" id="GO:0008146">
    <property type="term" value="F:sulfotransferase activity"/>
    <property type="evidence" value="ECO:0007669"/>
    <property type="project" value="InterPro"/>
</dbReference>
<accession>A0A2T1C499</accession>
<dbReference type="PANTHER" id="PTHR10605:SF56">
    <property type="entry name" value="BIFUNCTIONAL HEPARAN SULFATE N-DEACETYLASE_N-SULFOTRANSFERASE"/>
    <property type="match status" value="1"/>
</dbReference>
<gene>
    <name evidence="4" type="ORF">C7B64_10055</name>
</gene>
<dbReference type="RefSeq" id="WP_106288517.1">
    <property type="nucleotide sequence ID" value="NZ_CAWNTC010000024.1"/>
</dbReference>